<reference evidence="1 2" key="1">
    <citation type="submission" date="2017-07" db="EMBL/GenBank/DDBJ databases">
        <title>Elstera cyanobacteriorum sp. nov., a novel bacterium isolated from cyanobacterial aggregates in a eutrophic lake.</title>
        <authorList>
            <person name="Cai H."/>
        </authorList>
    </citation>
    <scope>NUCLEOTIDE SEQUENCE [LARGE SCALE GENOMIC DNA]</scope>
    <source>
        <strain evidence="1 2">TH019</strain>
    </source>
</reference>
<dbReference type="AlphaFoldDB" id="A0A255XXI0"/>
<sequence length="112" mass="12658">MTTLHRSSPARGPYQRHDKRYRDPVLHLNLGGRRCDTEDWSLGGFRASGFWSAAAVGQFFDGALLDEDDRVLGTFVAQLVTPGHRSAPARFRFHRLSNAAFDLLQSYVLRPQ</sequence>
<proteinExistence type="predicted"/>
<dbReference type="Proteomes" id="UP000216361">
    <property type="component" value="Unassembled WGS sequence"/>
</dbReference>
<organism evidence="1 2">
    <name type="scientific">Elstera cyanobacteriorum</name>
    <dbReference type="NCBI Taxonomy" id="2022747"/>
    <lineage>
        <taxon>Bacteria</taxon>
        <taxon>Pseudomonadati</taxon>
        <taxon>Pseudomonadota</taxon>
        <taxon>Alphaproteobacteria</taxon>
        <taxon>Rhodospirillales</taxon>
        <taxon>Rhodospirillaceae</taxon>
        <taxon>Elstera</taxon>
    </lineage>
</organism>
<name>A0A255XXI0_9PROT</name>
<comment type="caution">
    <text evidence="1">The sequence shown here is derived from an EMBL/GenBank/DDBJ whole genome shotgun (WGS) entry which is preliminary data.</text>
</comment>
<evidence type="ECO:0000313" key="2">
    <source>
        <dbReference type="Proteomes" id="UP000216361"/>
    </source>
</evidence>
<keyword evidence="2" id="KW-1185">Reference proteome</keyword>
<evidence type="ECO:0008006" key="3">
    <source>
        <dbReference type="Google" id="ProtNLM"/>
    </source>
</evidence>
<dbReference type="RefSeq" id="WP_094407415.1">
    <property type="nucleotide sequence ID" value="NZ_BMJZ01000012.1"/>
</dbReference>
<accession>A0A255XXI0</accession>
<dbReference type="OrthoDB" id="7302418at2"/>
<evidence type="ECO:0000313" key="1">
    <source>
        <dbReference type="EMBL" id="OYQ21095.1"/>
    </source>
</evidence>
<protein>
    <recommendedName>
        <fullName evidence="3">PilZ domain-containing protein</fullName>
    </recommendedName>
</protein>
<dbReference type="Gene3D" id="2.40.10.220">
    <property type="entry name" value="predicted glycosyltransferase like domains"/>
    <property type="match status" value="1"/>
</dbReference>
<dbReference type="EMBL" id="NOXS01000024">
    <property type="protein sequence ID" value="OYQ21095.1"/>
    <property type="molecule type" value="Genomic_DNA"/>
</dbReference>
<gene>
    <name evidence="1" type="ORF">CHR90_02570</name>
</gene>